<dbReference type="PANTHER" id="PTHR34706">
    <property type="entry name" value="SLR1338 PROTEIN"/>
    <property type="match status" value="1"/>
</dbReference>
<protein>
    <recommendedName>
        <fullName evidence="4">VWFA domain-containing protein</fullName>
    </recommendedName>
</protein>
<feature type="compositionally biased region" description="Polar residues" evidence="1">
    <location>
        <begin position="132"/>
        <end position="145"/>
    </location>
</feature>
<dbReference type="HOGENOM" id="CLU_1555883_0_0_1"/>
<reference evidence="2 3" key="1">
    <citation type="submission" date="2014-04" db="EMBL/GenBank/DDBJ databases">
        <authorList>
            <consortium name="DOE Joint Genome Institute"/>
            <person name="Kuo A."/>
            <person name="Kohler A."/>
            <person name="Costa M.D."/>
            <person name="Nagy L.G."/>
            <person name="Floudas D."/>
            <person name="Copeland A."/>
            <person name="Barry K.W."/>
            <person name="Cichocki N."/>
            <person name="Veneault-Fourrey C."/>
            <person name="LaButti K."/>
            <person name="Lindquist E.A."/>
            <person name="Lipzen A."/>
            <person name="Lundell T."/>
            <person name="Morin E."/>
            <person name="Murat C."/>
            <person name="Sun H."/>
            <person name="Tunlid A."/>
            <person name="Henrissat B."/>
            <person name="Grigoriev I.V."/>
            <person name="Hibbett D.S."/>
            <person name="Martin F."/>
            <person name="Nordberg H.P."/>
            <person name="Cantor M.N."/>
            <person name="Hua S.X."/>
        </authorList>
    </citation>
    <scope>NUCLEOTIDE SEQUENCE [LARGE SCALE GENOMIC DNA]</scope>
    <source>
        <strain evidence="2 3">Marx 270</strain>
    </source>
</reference>
<evidence type="ECO:0000313" key="3">
    <source>
        <dbReference type="Proteomes" id="UP000054217"/>
    </source>
</evidence>
<sequence>MRETLHPPITVIVITDGAATDPEELEHCIVTAAHRLDSNDVKPNMFGIAFVQIGTDPAAADALRVLDDNLADTYKIRDMVDTMPFNAAYGTFDTEYMLKILLGVLRKTVDHHEHPVASVAPPSLLSPLATGTVHSSPRSLPSTLVSGGLAGGRSGSPGTPSRMSSLRSLPRE</sequence>
<name>A0A0C3NJR0_PISTI</name>
<feature type="compositionally biased region" description="Low complexity" evidence="1">
    <location>
        <begin position="156"/>
        <end position="172"/>
    </location>
</feature>
<dbReference type="OrthoDB" id="2142040at2759"/>
<dbReference type="AlphaFoldDB" id="A0A0C3NJR0"/>
<gene>
    <name evidence="2" type="ORF">M404DRAFT_1007095</name>
</gene>
<dbReference type="EMBL" id="KN832058">
    <property type="protein sequence ID" value="KIN95890.1"/>
    <property type="molecule type" value="Genomic_DNA"/>
</dbReference>
<reference evidence="3" key="2">
    <citation type="submission" date="2015-01" db="EMBL/GenBank/DDBJ databases">
        <title>Evolutionary Origins and Diversification of the Mycorrhizal Mutualists.</title>
        <authorList>
            <consortium name="DOE Joint Genome Institute"/>
            <consortium name="Mycorrhizal Genomics Consortium"/>
            <person name="Kohler A."/>
            <person name="Kuo A."/>
            <person name="Nagy L.G."/>
            <person name="Floudas D."/>
            <person name="Copeland A."/>
            <person name="Barry K.W."/>
            <person name="Cichocki N."/>
            <person name="Veneault-Fourrey C."/>
            <person name="LaButti K."/>
            <person name="Lindquist E.A."/>
            <person name="Lipzen A."/>
            <person name="Lundell T."/>
            <person name="Morin E."/>
            <person name="Murat C."/>
            <person name="Riley R."/>
            <person name="Ohm R."/>
            <person name="Sun H."/>
            <person name="Tunlid A."/>
            <person name="Henrissat B."/>
            <person name="Grigoriev I.V."/>
            <person name="Hibbett D.S."/>
            <person name="Martin F."/>
        </authorList>
    </citation>
    <scope>NUCLEOTIDE SEQUENCE [LARGE SCALE GENOMIC DNA]</scope>
    <source>
        <strain evidence="3">Marx 270</strain>
    </source>
</reference>
<feature type="region of interest" description="Disordered" evidence="1">
    <location>
        <begin position="130"/>
        <end position="172"/>
    </location>
</feature>
<dbReference type="Proteomes" id="UP000054217">
    <property type="component" value="Unassembled WGS sequence"/>
</dbReference>
<dbReference type="PANTHER" id="PTHR34706:SF1">
    <property type="entry name" value="VWFA DOMAIN-CONTAINING PROTEIN"/>
    <property type="match status" value="1"/>
</dbReference>
<evidence type="ECO:0000313" key="2">
    <source>
        <dbReference type="EMBL" id="KIN95890.1"/>
    </source>
</evidence>
<dbReference type="STRING" id="870435.A0A0C3NJR0"/>
<accession>A0A0C3NJR0</accession>
<proteinExistence type="predicted"/>
<keyword evidence="3" id="KW-1185">Reference proteome</keyword>
<dbReference type="InParanoid" id="A0A0C3NJR0"/>
<evidence type="ECO:0000256" key="1">
    <source>
        <dbReference type="SAM" id="MobiDB-lite"/>
    </source>
</evidence>
<evidence type="ECO:0008006" key="4">
    <source>
        <dbReference type="Google" id="ProtNLM"/>
    </source>
</evidence>
<organism evidence="2 3">
    <name type="scientific">Pisolithus tinctorius Marx 270</name>
    <dbReference type="NCBI Taxonomy" id="870435"/>
    <lineage>
        <taxon>Eukaryota</taxon>
        <taxon>Fungi</taxon>
        <taxon>Dikarya</taxon>
        <taxon>Basidiomycota</taxon>
        <taxon>Agaricomycotina</taxon>
        <taxon>Agaricomycetes</taxon>
        <taxon>Agaricomycetidae</taxon>
        <taxon>Boletales</taxon>
        <taxon>Sclerodermatineae</taxon>
        <taxon>Pisolithaceae</taxon>
        <taxon>Pisolithus</taxon>
    </lineage>
</organism>